<proteinExistence type="predicted"/>
<dbReference type="Proteomes" id="UP000283530">
    <property type="component" value="Unassembled WGS sequence"/>
</dbReference>
<protein>
    <submittedName>
        <fullName evidence="3">Putative inactive purple acid phosphatase 16</fullName>
    </submittedName>
</protein>
<feature type="domain" description="Calcineurin-like phosphoesterase" evidence="2">
    <location>
        <begin position="21"/>
        <end position="119"/>
    </location>
</feature>
<dbReference type="FunFam" id="3.60.21.10:FF:000172">
    <property type="entry name" value="Predicted protein"/>
    <property type="match status" value="1"/>
</dbReference>
<dbReference type="OrthoDB" id="783096at2759"/>
<keyword evidence="4" id="KW-1185">Reference proteome</keyword>
<gene>
    <name evidence="3" type="ORF">CKAN_00667200</name>
</gene>
<dbReference type="EMBL" id="QPKB01000002">
    <property type="protein sequence ID" value="RWR78159.1"/>
    <property type="molecule type" value="Genomic_DNA"/>
</dbReference>
<keyword evidence="1" id="KW-0732">Signal</keyword>
<organism evidence="3 4">
    <name type="scientific">Cinnamomum micranthum f. kanehirae</name>
    <dbReference type="NCBI Taxonomy" id="337451"/>
    <lineage>
        <taxon>Eukaryota</taxon>
        <taxon>Viridiplantae</taxon>
        <taxon>Streptophyta</taxon>
        <taxon>Embryophyta</taxon>
        <taxon>Tracheophyta</taxon>
        <taxon>Spermatophyta</taxon>
        <taxon>Magnoliopsida</taxon>
        <taxon>Magnoliidae</taxon>
        <taxon>Laurales</taxon>
        <taxon>Lauraceae</taxon>
        <taxon>Cinnamomum</taxon>
    </lineage>
</organism>
<dbReference type="SUPFAM" id="SSF56300">
    <property type="entry name" value="Metallo-dependent phosphatases"/>
    <property type="match status" value="2"/>
</dbReference>
<comment type="caution">
    <text evidence="3">The sequence shown here is derived from an EMBL/GenBank/DDBJ whole genome shotgun (WGS) entry which is preliminary data.</text>
</comment>
<dbReference type="AlphaFoldDB" id="A0A443NI40"/>
<feature type="signal peptide" evidence="1">
    <location>
        <begin position="1"/>
        <end position="18"/>
    </location>
</feature>
<dbReference type="InterPro" id="IPR004843">
    <property type="entry name" value="Calcineurin-like_PHP"/>
</dbReference>
<feature type="chain" id="PRO_5019036827" evidence="1">
    <location>
        <begin position="19"/>
        <end position="517"/>
    </location>
</feature>
<dbReference type="GO" id="GO:0005737">
    <property type="term" value="C:cytoplasm"/>
    <property type="evidence" value="ECO:0007669"/>
    <property type="project" value="TreeGrafter"/>
</dbReference>
<sequence length="517" mass="57608">MSLLYFFFFFFLSLLSSASTFKITLFADLHYGENPWSDWGPEHDKASDNAMSVLLDQEKPDFVVFLGDIITANNLLIANASFYWDQAMSSTKNRGISWATVFGNHDDMSFVWPTEWFSPSGIPQLRCPPPTSSGSGHGGYGNVTLPKGARIIDITEQPFSIKSWIRLETGDIQSEVDLTSTFKITLFADLHYGENPWSDWGPDHDKASDNAMSVLLDQERPDFVVFLGDIITANNLLIANASFYWDQAMSSTKNRGIPWATVFGNHDDAQFEWPREWFNSADTGIPEVRCPPTTSSGSGEGTCDFKGTTRLELMKGEIERNNLSRSQNGPTELRPSISNYVLPITSSGNPQSTVAFMYFLDSGGGFNPGLISNAQVRWFQNKSQEINPGSMVPELVFWHIPSKAYEEVAPGSGIQQPCVGSINMDRVAAQEQEVGIMDVLSSRPSVKAVFVGHNHGNDWCCPYKKLWLCYARHTGYGGYGTWPKGARIIDITEQPFSIKSWIRMEQGEIHSEVVISS</sequence>
<evidence type="ECO:0000256" key="1">
    <source>
        <dbReference type="SAM" id="SignalP"/>
    </source>
</evidence>
<feature type="domain" description="Calcineurin-like phosphoesterase" evidence="2">
    <location>
        <begin position="182"/>
        <end position="309"/>
    </location>
</feature>
<accession>A0A443NI40</accession>
<dbReference type="PANTHER" id="PTHR32440">
    <property type="entry name" value="PHOSPHATASE DCR2-RELATED-RELATED"/>
    <property type="match status" value="1"/>
</dbReference>
<dbReference type="PANTHER" id="PTHR32440:SF11">
    <property type="entry name" value="METALLOPHOSPHOESTERASE DOMAIN-CONTAINING PROTEIN"/>
    <property type="match status" value="1"/>
</dbReference>
<evidence type="ECO:0000313" key="3">
    <source>
        <dbReference type="EMBL" id="RWR78159.1"/>
    </source>
</evidence>
<dbReference type="Gene3D" id="3.60.21.10">
    <property type="match status" value="2"/>
</dbReference>
<dbReference type="STRING" id="337451.A0A443NI40"/>
<dbReference type="CDD" id="cd07383">
    <property type="entry name" value="MPP_Dcr2"/>
    <property type="match status" value="1"/>
</dbReference>
<evidence type="ECO:0000313" key="4">
    <source>
        <dbReference type="Proteomes" id="UP000283530"/>
    </source>
</evidence>
<dbReference type="Pfam" id="PF00149">
    <property type="entry name" value="Metallophos"/>
    <property type="match status" value="2"/>
</dbReference>
<evidence type="ECO:0000259" key="2">
    <source>
        <dbReference type="Pfam" id="PF00149"/>
    </source>
</evidence>
<reference evidence="3 4" key="1">
    <citation type="journal article" date="2019" name="Nat. Plants">
        <title>Stout camphor tree genome fills gaps in understanding of flowering plant genome evolution.</title>
        <authorList>
            <person name="Chaw S.M."/>
            <person name="Liu Y.C."/>
            <person name="Wu Y.W."/>
            <person name="Wang H.Y."/>
            <person name="Lin C.I."/>
            <person name="Wu C.S."/>
            <person name="Ke H.M."/>
            <person name="Chang L.Y."/>
            <person name="Hsu C.Y."/>
            <person name="Yang H.T."/>
            <person name="Sudianto E."/>
            <person name="Hsu M.H."/>
            <person name="Wu K.P."/>
            <person name="Wang L.N."/>
            <person name="Leebens-Mack J.H."/>
            <person name="Tsai I.J."/>
        </authorList>
    </citation>
    <scope>NUCLEOTIDE SEQUENCE [LARGE SCALE GENOMIC DNA]</scope>
    <source>
        <strain evidence="4">cv. Chaw 1501</strain>
        <tissue evidence="3">Young leaves</tissue>
    </source>
</reference>
<dbReference type="InterPro" id="IPR029052">
    <property type="entry name" value="Metallo-depent_PP-like"/>
</dbReference>
<dbReference type="GO" id="GO:0016788">
    <property type="term" value="F:hydrolase activity, acting on ester bonds"/>
    <property type="evidence" value="ECO:0007669"/>
    <property type="project" value="TreeGrafter"/>
</dbReference>
<name>A0A443NI40_9MAGN</name>